<evidence type="ECO:0000313" key="4">
    <source>
        <dbReference type="Proteomes" id="UP001139104"/>
    </source>
</evidence>
<evidence type="ECO:0000256" key="2">
    <source>
        <dbReference type="SAM" id="Phobius"/>
    </source>
</evidence>
<comment type="caution">
    <text evidence="3">The sequence shown here is derived from an EMBL/GenBank/DDBJ whole genome shotgun (WGS) entry which is preliminary data.</text>
</comment>
<feature type="compositionally biased region" description="Low complexity" evidence="1">
    <location>
        <begin position="288"/>
        <end position="299"/>
    </location>
</feature>
<feature type="region of interest" description="Disordered" evidence="1">
    <location>
        <begin position="175"/>
        <end position="311"/>
    </location>
</feature>
<keyword evidence="2" id="KW-1133">Transmembrane helix</keyword>
<evidence type="ECO:0008006" key="5">
    <source>
        <dbReference type="Google" id="ProtNLM"/>
    </source>
</evidence>
<reference evidence="3" key="1">
    <citation type="journal article" date="2022" name="ISME J.">
        <title>Identification of active gaseous-alkane degraders at natural gas seeps.</title>
        <authorList>
            <person name="Farhan Ul Haque M."/>
            <person name="Hernandez M."/>
            <person name="Crombie A.T."/>
            <person name="Murrell J.C."/>
        </authorList>
    </citation>
    <scope>NUCLEOTIDE SEQUENCE</scope>
    <source>
        <strain evidence="3">PC2</strain>
    </source>
</reference>
<proteinExistence type="predicted"/>
<gene>
    <name evidence="3" type="ORF">K2U94_14080</name>
</gene>
<feature type="compositionally biased region" description="Basic and acidic residues" evidence="1">
    <location>
        <begin position="244"/>
        <end position="265"/>
    </location>
</feature>
<feature type="region of interest" description="Disordered" evidence="1">
    <location>
        <begin position="83"/>
        <end position="102"/>
    </location>
</feature>
<organism evidence="3 4">
    <name type="scientific">Candidatus Rhodoblastus alkanivorans</name>
    <dbReference type="NCBI Taxonomy" id="2954117"/>
    <lineage>
        <taxon>Bacteria</taxon>
        <taxon>Pseudomonadati</taxon>
        <taxon>Pseudomonadota</taxon>
        <taxon>Alphaproteobacteria</taxon>
        <taxon>Hyphomicrobiales</taxon>
        <taxon>Rhodoblastaceae</taxon>
        <taxon>Rhodoblastus</taxon>
    </lineage>
</organism>
<evidence type="ECO:0000256" key="1">
    <source>
        <dbReference type="SAM" id="MobiDB-lite"/>
    </source>
</evidence>
<dbReference type="RefSeq" id="WP_243067800.1">
    <property type="nucleotide sequence ID" value="NZ_JAIVFK010000006.1"/>
</dbReference>
<sequence length="358" mass="38544">MKADRTVIVFGVFLFLLGFSAAWNGYGYIEIERGWSMVISGTVAFSAGLILIALGLVLRQLQIISASAAQVALFLAKATGNGGAAEPAPPPTAPPPPEPQAEAYPVEAPAEEAQAPVESYVSKPPAWMTRVTTYAASLGVARATEPPVAETESLADERRAWLEMAVAEQIAQETFEQESVEHESVEHESTEKESVEQEFVQQEFTHEQSPHEASPQDESSPAGTLHGEAPEEFMPWPEASGEGTHGEEAAAEPHAEWEPAIKEMAAEEALPENAPHPQGDEALEIHEAPSQPAQAPAEEISAEEETPPAPTRAIVGEYEAHGARYIMYADGSIDAETSHGVFHFASMDELKRFIEQDA</sequence>
<name>A0ABS9Z881_9HYPH</name>
<keyword evidence="2" id="KW-0472">Membrane</keyword>
<keyword evidence="2" id="KW-0812">Transmembrane</keyword>
<evidence type="ECO:0000313" key="3">
    <source>
        <dbReference type="EMBL" id="MCI4683879.1"/>
    </source>
</evidence>
<protein>
    <recommendedName>
        <fullName evidence="5">DUF308 domain-containing protein</fullName>
    </recommendedName>
</protein>
<accession>A0ABS9Z881</accession>
<feature type="compositionally biased region" description="Basic and acidic residues" evidence="1">
    <location>
        <begin position="179"/>
        <end position="195"/>
    </location>
</feature>
<feature type="transmembrane region" description="Helical" evidence="2">
    <location>
        <begin position="7"/>
        <end position="29"/>
    </location>
</feature>
<feature type="transmembrane region" description="Helical" evidence="2">
    <location>
        <begin position="35"/>
        <end position="58"/>
    </location>
</feature>
<keyword evidence="4" id="KW-1185">Reference proteome</keyword>
<dbReference type="EMBL" id="JAIVFP010000001">
    <property type="protein sequence ID" value="MCI4683879.1"/>
    <property type="molecule type" value="Genomic_DNA"/>
</dbReference>
<feature type="compositionally biased region" description="Pro residues" evidence="1">
    <location>
        <begin position="87"/>
        <end position="99"/>
    </location>
</feature>
<dbReference type="Proteomes" id="UP001139104">
    <property type="component" value="Unassembled WGS sequence"/>
</dbReference>